<sequence length="131" mass="14503">MPTLAALCLREVAHTHTLIEQWLSSAECPNTVLDALLQRFEPGFSMISPSGTRLEDGGLPSVFSRLRGARAGLRIEIDELTLVYEDAGSAMVTYREAQAWHEGASERRATALFVLAGDARVAWRHLHETWA</sequence>
<dbReference type="OrthoDB" id="8912060at2"/>
<dbReference type="PIRSF" id="PIRSF029394">
    <property type="entry name" value="UCP029394"/>
    <property type="match status" value="1"/>
</dbReference>
<dbReference type="AlphaFoldDB" id="H1RXW6"/>
<dbReference type="InterPro" id="IPR032710">
    <property type="entry name" value="NTF2-like_dom_sf"/>
</dbReference>
<comment type="caution">
    <text evidence="1">The sequence shown here is derived from an EMBL/GenBank/DDBJ whole genome shotgun (WGS) entry which is preliminary data.</text>
</comment>
<accession>H1RXW6</accession>
<evidence type="ECO:0000313" key="2">
    <source>
        <dbReference type="Proteomes" id="UP000005808"/>
    </source>
</evidence>
<dbReference type="InterPro" id="IPR016918">
    <property type="entry name" value="UCP029394"/>
</dbReference>
<dbReference type="SUPFAM" id="SSF54427">
    <property type="entry name" value="NTF2-like"/>
    <property type="match status" value="1"/>
</dbReference>
<dbReference type="EMBL" id="AHJE01000001">
    <property type="protein sequence ID" value="EHP44941.1"/>
    <property type="molecule type" value="Genomic_DNA"/>
</dbReference>
<evidence type="ECO:0008006" key="3">
    <source>
        <dbReference type="Google" id="ProtNLM"/>
    </source>
</evidence>
<dbReference type="Proteomes" id="UP000005808">
    <property type="component" value="Unassembled WGS sequence"/>
</dbReference>
<reference evidence="1 2" key="1">
    <citation type="journal article" date="2012" name="J. Bacteriol.">
        <title>De Novo Genome Project of Cupriavidus basilensis OR16.</title>
        <authorList>
            <person name="Cserhati M."/>
            <person name="Kriszt B."/>
            <person name="Szoboszlay S."/>
            <person name="Toth A."/>
            <person name="Szabo I."/>
            <person name="Tancsics A."/>
            <person name="Nagy I."/>
            <person name="Horvath B."/>
            <person name="Nagy I."/>
            <person name="Kukolya J."/>
        </authorList>
    </citation>
    <scope>NUCLEOTIDE SEQUENCE [LARGE SCALE GENOMIC DNA]</scope>
    <source>
        <strain evidence="1 2">OR16</strain>
    </source>
</reference>
<evidence type="ECO:0000313" key="1">
    <source>
        <dbReference type="EMBL" id="EHP44941.1"/>
    </source>
</evidence>
<name>H1RXW6_9BURK</name>
<gene>
    <name evidence="1" type="ORF">OR16_00570</name>
</gene>
<dbReference type="PATRIC" id="fig|1127483.3.peg.122"/>
<dbReference type="Gene3D" id="3.10.450.50">
    <property type="match status" value="1"/>
</dbReference>
<organism evidence="1 2">
    <name type="scientific">Cupriavidus basilensis OR16</name>
    <dbReference type="NCBI Taxonomy" id="1127483"/>
    <lineage>
        <taxon>Bacteria</taxon>
        <taxon>Pseudomonadati</taxon>
        <taxon>Pseudomonadota</taxon>
        <taxon>Betaproteobacteria</taxon>
        <taxon>Burkholderiales</taxon>
        <taxon>Burkholderiaceae</taxon>
        <taxon>Cupriavidus</taxon>
    </lineage>
</organism>
<proteinExistence type="predicted"/>
<protein>
    <recommendedName>
        <fullName evidence="3">DUF4440 domain-containing protein</fullName>
    </recommendedName>
</protein>
<dbReference type="RefSeq" id="WP_006156006.1">
    <property type="nucleotide sequence ID" value="NZ_AHJE01000001.1"/>
</dbReference>